<organism evidence="5 6">
    <name type="scientific">Nonomuraea diastatica</name>
    <dbReference type="NCBI Taxonomy" id="1848329"/>
    <lineage>
        <taxon>Bacteria</taxon>
        <taxon>Bacillati</taxon>
        <taxon>Actinomycetota</taxon>
        <taxon>Actinomycetes</taxon>
        <taxon>Streptosporangiales</taxon>
        <taxon>Streptosporangiaceae</taxon>
        <taxon>Nonomuraea</taxon>
    </lineage>
</organism>
<dbReference type="PANTHER" id="PTHR24221">
    <property type="entry name" value="ATP-BINDING CASSETTE SUB-FAMILY B"/>
    <property type="match status" value="1"/>
</dbReference>
<accession>A0A4R4X0N4</accession>
<keyword evidence="2 5" id="KW-0067">ATP-binding</keyword>
<dbReference type="EMBL" id="SMKP01000016">
    <property type="protein sequence ID" value="TDD23661.1"/>
    <property type="molecule type" value="Genomic_DNA"/>
</dbReference>
<dbReference type="InterPro" id="IPR003439">
    <property type="entry name" value="ABC_transporter-like_ATP-bd"/>
</dbReference>
<dbReference type="Proteomes" id="UP000294543">
    <property type="component" value="Unassembled WGS sequence"/>
</dbReference>
<dbReference type="InterPro" id="IPR003593">
    <property type="entry name" value="AAA+_ATPase"/>
</dbReference>
<dbReference type="Pfam" id="PF00005">
    <property type="entry name" value="ABC_tran"/>
    <property type="match status" value="1"/>
</dbReference>
<feature type="compositionally biased region" description="Low complexity" evidence="3">
    <location>
        <begin position="29"/>
        <end position="51"/>
    </location>
</feature>
<name>A0A4R4X0N4_9ACTN</name>
<dbReference type="PANTHER" id="PTHR24221:SF646">
    <property type="entry name" value="HAEMOLYSIN SECRETION ATP-BINDING PROTEIN"/>
    <property type="match status" value="1"/>
</dbReference>
<dbReference type="InterPro" id="IPR027417">
    <property type="entry name" value="P-loop_NTPase"/>
</dbReference>
<dbReference type="InterPro" id="IPR039421">
    <property type="entry name" value="Type_1_exporter"/>
</dbReference>
<dbReference type="GO" id="GO:0016887">
    <property type="term" value="F:ATP hydrolysis activity"/>
    <property type="evidence" value="ECO:0007669"/>
    <property type="project" value="InterPro"/>
</dbReference>
<dbReference type="SMART" id="SM00382">
    <property type="entry name" value="AAA"/>
    <property type="match status" value="1"/>
</dbReference>
<evidence type="ECO:0000313" key="6">
    <source>
        <dbReference type="Proteomes" id="UP000294543"/>
    </source>
</evidence>
<reference evidence="5 6" key="1">
    <citation type="submission" date="2019-03" db="EMBL/GenBank/DDBJ databases">
        <title>Draft genome sequences of novel Actinobacteria.</title>
        <authorList>
            <person name="Sahin N."/>
            <person name="Ay H."/>
            <person name="Saygin H."/>
        </authorList>
    </citation>
    <scope>NUCLEOTIDE SEQUENCE [LARGE SCALE GENOMIC DNA]</scope>
    <source>
        <strain evidence="5 6">KC712</strain>
    </source>
</reference>
<evidence type="ECO:0000256" key="2">
    <source>
        <dbReference type="ARBA" id="ARBA00022840"/>
    </source>
</evidence>
<dbReference type="PROSITE" id="PS50893">
    <property type="entry name" value="ABC_TRANSPORTER_2"/>
    <property type="match status" value="1"/>
</dbReference>
<dbReference type="GO" id="GO:0034040">
    <property type="term" value="F:ATPase-coupled lipid transmembrane transporter activity"/>
    <property type="evidence" value="ECO:0007669"/>
    <property type="project" value="TreeGrafter"/>
</dbReference>
<evidence type="ECO:0000259" key="4">
    <source>
        <dbReference type="PROSITE" id="PS50893"/>
    </source>
</evidence>
<evidence type="ECO:0000256" key="1">
    <source>
        <dbReference type="ARBA" id="ARBA00022741"/>
    </source>
</evidence>
<evidence type="ECO:0000256" key="3">
    <source>
        <dbReference type="SAM" id="MobiDB-lite"/>
    </source>
</evidence>
<dbReference type="SUPFAM" id="SSF52540">
    <property type="entry name" value="P-loop containing nucleoside triphosphate hydrolases"/>
    <property type="match status" value="1"/>
</dbReference>
<proteinExistence type="predicted"/>
<evidence type="ECO:0000313" key="5">
    <source>
        <dbReference type="EMBL" id="TDD23661.1"/>
    </source>
</evidence>
<dbReference type="OrthoDB" id="9806127at2"/>
<comment type="caution">
    <text evidence="5">The sequence shown here is derived from an EMBL/GenBank/DDBJ whole genome shotgun (WGS) entry which is preliminary data.</text>
</comment>
<protein>
    <submittedName>
        <fullName evidence="5">ATP-binding cassette domain-containing protein</fullName>
    </submittedName>
</protein>
<dbReference type="InterPro" id="IPR017871">
    <property type="entry name" value="ABC_transporter-like_CS"/>
</dbReference>
<dbReference type="AlphaFoldDB" id="A0A4R4X0N4"/>
<dbReference type="GO" id="GO:0005524">
    <property type="term" value="F:ATP binding"/>
    <property type="evidence" value="ECO:0007669"/>
    <property type="project" value="UniProtKB-KW"/>
</dbReference>
<feature type="region of interest" description="Disordered" evidence="3">
    <location>
        <begin position="1"/>
        <end position="60"/>
    </location>
</feature>
<dbReference type="Gene3D" id="3.40.50.300">
    <property type="entry name" value="P-loop containing nucleotide triphosphate hydrolases"/>
    <property type="match status" value="1"/>
</dbReference>
<sequence>MRPARGGRASATSRCSSRPSPAARRRWRTWSGPWRSPTSRCCSTTTTARSSPPRPTSPCPRVPLDVSPLRAGIELRDVWFRYGPGKPWVLRGVDPTIPAGHTVALVGLNGAGKSTLVTLLCRFCDPTSGSLSWDGADYRDLRADALRGRIATVFQDFMRYELTARENIALGDLPAMEDSSRLTAAAGAVRLHHTITSLPKGYDTLLTRTFLDQQDDDDPETGVLLSGGQWQRVAIARTLLRNRCDLMILDEPGSGLDAEAEHEIHQRLRELRQGRTSVLISHRLSAVREADAIVVLPQGRVVEQGSHDALMAAGGHYARLFHIQAGGYRSDTAEAPA</sequence>
<keyword evidence="6" id="KW-1185">Reference proteome</keyword>
<gene>
    <name evidence="5" type="ORF">E1294_08000</name>
</gene>
<feature type="compositionally biased region" description="Low complexity" evidence="3">
    <location>
        <begin position="1"/>
        <end position="22"/>
    </location>
</feature>
<dbReference type="PROSITE" id="PS00211">
    <property type="entry name" value="ABC_TRANSPORTER_1"/>
    <property type="match status" value="1"/>
</dbReference>
<feature type="domain" description="ABC transporter" evidence="4">
    <location>
        <begin position="73"/>
        <end position="323"/>
    </location>
</feature>
<keyword evidence="1" id="KW-0547">Nucleotide-binding</keyword>